<accession>A0ABD2KEZ2</accession>
<sequence length="81" mass="8938">MYMNEYNNSINPNDAPFVRPPSDHFAMVGCVLLHILSAADRSDDGELCRLIGHKSAYPFGGISKKRGPKLEIAEGTEAKFQ</sequence>
<keyword evidence="2" id="KW-1185">Reference proteome</keyword>
<proteinExistence type="predicted"/>
<evidence type="ECO:0000313" key="2">
    <source>
        <dbReference type="Proteomes" id="UP001620626"/>
    </source>
</evidence>
<evidence type="ECO:0008006" key="3">
    <source>
        <dbReference type="Google" id="ProtNLM"/>
    </source>
</evidence>
<gene>
    <name evidence="1" type="ORF">niasHT_025824</name>
</gene>
<dbReference type="Proteomes" id="UP001620626">
    <property type="component" value="Unassembled WGS sequence"/>
</dbReference>
<name>A0ABD2KEZ2_9BILA</name>
<protein>
    <recommendedName>
        <fullName evidence="3">Effector protein</fullName>
    </recommendedName>
</protein>
<evidence type="ECO:0000313" key="1">
    <source>
        <dbReference type="EMBL" id="KAL3101510.1"/>
    </source>
</evidence>
<reference evidence="1 2" key="1">
    <citation type="submission" date="2024-10" db="EMBL/GenBank/DDBJ databases">
        <authorList>
            <person name="Kim D."/>
        </authorList>
    </citation>
    <scope>NUCLEOTIDE SEQUENCE [LARGE SCALE GENOMIC DNA]</scope>
    <source>
        <strain evidence="1">BH-2024</strain>
    </source>
</reference>
<dbReference type="EMBL" id="JBICBT010000776">
    <property type="protein sequence ID" value="KAL3101510.1"/>
    <property type="molecule type" value="Genomic_DNA"/>
</dbReference>
<organism evidence="1 2">
    <name type="scientific">Heterodera trifolii</name>
    <dbReference type="NCBI Taxonomy" id="157864"/>
    <lineage>
        <taxon>Eukaryota</taxon>
        <taxon>Metazoa</taxon>
        <taxon>Ecdysozoa</taxon>
        <taxon>Nematoda</taxon>
        <taxon>Chromadorea</taxon>
        <taxon>Rhabditida</taxon>
        <taxon>Tylenchina</taxon>
        <taxon>Tylenchomorpha</taxon>
        <taxon>Tylenchoidea</taxon>
        <taxon>Heteroderidae</taxon>
        <taxon>Heteroderinae</taxon>
        <taxon>Heterodera</taxon>
    </lineage>
</organism>
<comment type="caution">
    <text evidence="1">The sequence shown here is derived from an EMBL/GenBank/DDBJ whole genome shotgun (WGS) entry which is preliminary data.</text>
</comment>
<dbReference type="AlphaFoldDB" id="A0ABD2KEZ2"/>